<sequence length="60" mass="6047">MDIRRLLIATAAAAVLIALMFVPSATASGRQPHKGSAGETRTVVSDAAGRAVGAALTAER</sequence>
<feature type="signal peptide" evidence="1">
    <location>
        <begin position="1"/>
        <end position="27"/>
    </location>
</feature>
<feature type="chain" id="PRO_5037024512" evidence="1">
    <location>
        <begin position="28"/>
        <end position="60"/>
    </location>
</feature>
<gene>
    <name evidence="2" type="ORF">GCM10012280_11320</name>
</gene>
<organism evidence="2 3">
    <name type="scientific">Wenjunlia tyrosinilytica</name>
    <dbReference type="NCBI Taxonomy" id="1544741"/>
    <lineage>
        <taxon>Bacteria</taxon>
        <taxon>Bacillati</taxon>
        <taxon>Actinomycetota</taxon>
        <taxon>Actinomycetes</taxon>
        <taxon>Kitasatosporales</taxon>
        <taxon>Streptomycetaceae</taxon>
        <taxon>Wenjunlia</taxon>
    </lineage>
</organism>
<reference evidence="2" key="2">
    <citation type="submission" date="2020-09" db="EMBL/GenBank/DDBJ databases">
        <authorList>
            <person name="Sun Q."/>
            <person name="Zhou Y."/>
        </authorList>
    </citation>
    <scope>NUCLEOTIDE SEQUENCE</scope>
    <source>
        <strain evidence="2">CGMCC 4.7201</strain>
    </source>
</reference>
<accession>A0A917ZGW5</accession>
<keyword evidence="3" id="KW-1185">Reference proteome</keyword>
<dbReference type="RefSeq" id="WP_189130412.1">
    <property type="nucleotide sequence ID" value="NZ_BMMS01000004.1"/>
</dbReference>
<evidence type="ECO:0000313" key="2">
    <source>
        <dbReference type="EMBL" id="GGO83120.1"/>
    </source>
</evidence>
<protein>
    <submittedName>
        <fullName evidence="2">Uncharacterized protein</fullName>
    </submittedName>
</protein>
<dbReference type="AlphaFoldDB" id="A0A917ZGW5"/>
<evidence type="ECO:0000256" key="1">
    <source>
        <dbReference type="SAM" id="SignalP"/>
    </source>
</evidence>
<proteinExistence type="predicted"/>
<name>A0A917ZGW5_9ACTN</name>
<keyword evidence="1" id="KW-0732">Signal</keyword>
<evidence type="ECO:0000313" key="3">
    <source>
        <dbReference type="Proteomes" id="UP000641932"/>
    </source>
</evidence>
<dbReference type="Proteomes" id="UP000641932">
    <property type="component" value="Unassembled WGS sequence"/>
</dbReference>
<reference evidence="2" key="1">
    <citation type="journal article" date="2014" name="Int. J. Syst. Evol. Microbiol.">
        <title>Complete genome sequence of Corynebacterium casei LMG S-19264T (=DSM 44701T), isolated from a smear-ripened cheese.</title>
        <authorList>
            <consortium name="US DOE Joint Genome Institute (JGI-PGF)"/>
            <person name="Walter F."/>
            <person name="Albersmeier A."/>
            <person name="Kalinowski J."/>
            <person name="Ruckert C."/>
        </authorList>
    </citation>
    <scope>NUCLEOTIDE SEQUENCE</scope>
    <source>
        <strain evidence="2">CGMCC 4.7201</strain>
    </source>
</reference>
<comment type="caution">
    <text evidence="2">The sequence shown here is derived from an EMBL/GenBank/DDBJ whole genome shotgun (WGS) entry which is preliminary data.</text>
</comment>
<dbReference type="EMBL" id="BMMS01000004">
    <property type="protein sequence ID" value="GGO83120.1"/>
    <property type="molecule type" value="Genomic_DNA"/>
</dbReference>